<evidence type="ECO:0000313" key="2">
    <source>
        <dbReference type="Proteomes" id="UP000184047"/>
    </source>
</evidence>
<dbReference type="RefSeq" id="WP_262483337.1">
    <property type="nucleotide sequence ID" value="NZ_FQWT01000006.1"/>
</dbReference>
<dbReference type="EMBL" id="FQWT01000006">
    <property type="protein sequence ID" value="SHH75766.1"/>
    <property type="molecule type" value="Genomic_DNA"/>
</dbReference>
<protein>
    <submittedName>
        <fullName evidence="1">Uncharacterized protein</fullName>
    </submittedName>
</protein>
<dbReference type="Proteomes" id="UP000184047">
    <property type="component" value="Unassembled WGS sequence"/>
</dbReference>
<dbReference type="AlphaFoldDB" id="A0A1M5VKG2"/>
<dbReference type="STRING" id="421058.SAMN05421866_3667"/>
<organism evidence="1 2">
    <name type="scientific">Chryseobacterium oranimense</name>
    <dbReference type="NCBI Taxonomy" id="421058"/>
    <lineage>
        <taxon>Bacteria</taxon>
        <taxon>Pseudomonadati</taxon>
        <taxon>Bacteroidota</taxon>
        <taxon>Flavobacteriia</taxon>
        <taxon>Flavobacteriales</taxon>
        <taxon>Weeksellaceae</taxon>
        <taxon>Chryseobacterium group</taxon>
        <taxon>Chryseobacterium</taxon>
    </lineage>
</organism>
<reference evidence="2" key="1">
    <citation type="submission" date="2016-11" db="EMBL/GenBank/DDBJ databases">
        <authorList>
            <person name="Varghese N."/>
            <person name="Submissions S."/>
        </authorList>
    </citation>
    <scope>NUCLEOTIDE SEQUENCE [LARGE SCALE GENOMIC DNA]</scope>
    <source>
        <strain evidence="2">DSM 19055</strain>
    </source>
</reference>
<accession>A0A1M5VKG2</accession>
<dbReference type="eggNOG" id="ENOG50311EM">
    <property type="taxonomic scope" value="Bacteria"/>
</dbReference>
<proteinExistence type="predicted"/>
<name>A0A1M5VKG2_9FLAO</name>
<keyword evidence="2" id="KW-1185">Reference proteome</keyword>
<sequence length="44" mass="4811">MKNAKSLSREAQKSIIGGAARVVCCEWNDQGKCILWIGPGQYCP</sequence>
<gene>
    <name evidence="1" type="ORF">SAMN05421866_3667</name>
</gene>
<evidence type="ECO:0000313" key="1">
    <source>
        <dbReference type="EMBL" id="SHH75766.1"/>
    </source>
</evidence>